<dbReference type="GO" id="GO:0005634">
    <property type="term" value="C:nucleus"/>
    <property type="evidence" value="ECO:0007669"/>
    <property type="project" value="UniProtKB-SubCell"/>
</dbReference>
<organism evidence="21 22">
    <name type="scientific">Capra hircus</name>
    <name type="common">Goat</name>
    <dbReference type="NCBI Taxonomy" id="9925"/>
    <lineage>
        <taxon>Eukaryota</taxon>
        <taxon>Metazoa</taxon>
        <taxon>Chordata</taxon>
        <taxon>Craniata</taxon>
        <taxon>Vertebrata</taxon>
        <taxon>Euteleostomi</taxon>
        <taxon>Mammalia</taxon>
        <taxon>Eutheria</taxon>
        <taxon>Laurasiatheria</taxon>
        <taxon>Artiodactyla</taxon>
        <taxon>Ruminantia</taxon>
        <taxon>Pecora</taxon>
        <taxon>Bovidae</taxon>
        <taxon>Caprinae</taxon>
        <taxon>Capra</taxon>
    </lineage>
</organism>
<evidence type="ECO:0000256" key="17">
    <source>
        <dbReference type="ARBA" id="ARBA00080566"/>
    </source>
</evidence>
<keyword evidence="8" id="KW-0832">Ubl conjugation</keyword>
<evidence type="ECO:0000256" key="4">
    <source>
        <dbReference type="ARBA" id="ARBA00022491"/>
    </source>
</evidence>
<sequence length="264" mass="30582">MSDSGEENYGEGESRSASRSGSAHGSGKSASHTPARSRSKEDSRRSRSKSRSRSESRSRSRRSSRRHYTRSRSRSRSHRRSRSRSYSRDYRRRHSHSHSPMSTRWRHVGNRANPDPNCCLGVFGLSLYTTERDLREMFSKYGPIADVSIVYDQQSRRSRGFAFVYFENVDDAKEAKERANGMEPTYGSSRRRDYYDRGYDRGYDDRDYYSRSYRGGEEEEEEDGELLKTGIRNTEDGHLLPTIVVEDTDHVPDLDHTHLIAIKA</sequence>
<evidence type="ECO:0000256" key="13">
    <source>
        <dbReference type="ARBA" id="ARBA00023242"/>
    </source>
</evidence>
<evidence type="ECO:0000313" key="22">
    <source>
        <dbReference type="Proteomes" id="UP000291000"/>
    </source>
</evidence>
<dbReference type="SUPFAM" id="SSF54928">
    <property type="entry name" value="RNA-binding domain, RBD"/>
    <property type="match status" value="1"/>
</dbReference>
<evidence type="ECO:0000256" key="18">
    <source>
        <dbReference type="PROSITE-ProRule" id="PRU00176"/>
    </source>
</evidence>
<evidence type="ECO:0000256" key="1">
    <source>
        <dbReference type="ARBA" id="ARBA00004123"/>
    </source>
</evidence>
<evidence type="ECO:0000259" key="20">
    <source>
        <dbReference type="PROSITE" id="PS50102"/>
    </source>
</evidence>
<feature type="compositionally biased region" description="Acidic residues" evidence="19">
    <location>
        <begin position="1"/>
        <end position="10"/>
    </location>
</feature>
<comment type="function">
    <text evidence="14">Sequence-specific RNA-binding protein which participates in the control of pre-mRNA splicing. Can either activate or suppress exon inclusion. Acts additively with RBMX to promote exon 7 inclusion of the survival motor neuron SMN2. Activates the splicing of MAPT/Tau exon 10. Alters pre-mRNA splicing patterns by antagonizing the effects of splicing regulators, like RBMX. Binds to the AG-rich SE2 domain in the SMN exon 7 RNA. Binds to pre-mRNA.</text>
</comment>
<keyword evidence="22" id="KW-1185">Reference proteome</keyword>
<proteinExistence type="inferred from homology"/>
<keyword evidence="13" id="KW-0539">Nucleus</keyword>
<reference evidence="21" key="3">
    <citation type="submission" date="2025-09" db="UniProtKB">
        <authorList>
            <consortium name="Ensembl"/>
        </authorList>
    </citation>
    <scope>IDENTIFICATION</scope>
</reference>
<evidence type="ECO:0000256" key="7">
    <source>
        <dbReference type="ARBA" id="ARBA00022664"/>
    </source>
</evidence>
<evidence type="ECO:0000256" key="6">
    <source>
        <dbReference type="ARBA" id="ARBA00022553"/>
    </source>
</evidence>
<keyword evidence="9 18" id="KW-0694">RNA-binding</keyword>
<feature type="domain" description="RRM" evidence="20">
    <location>
        <begin position="118"/>
        <end position="197"/>
    </location>
</feature>
<dbReference type="PANTHER" id="PTHR48034">
    <property type="entry name" value="TRANSFORMER-2 SEX-DETERMINING PROTEIN-RELATED"/>
    <property type="match status" value="1"/>
</dbReference>
<keyword evidence="12" id="KW-0508">mRNA splicing</keyword>
<evidence type="ECO:0000256" key="10">
    <source>
        <dbReference type="ARBA" id="ARBA00022990"/>
    </source>
</evidence>
<dbReference type="InterPro" id="IPR035979">
    <property type="entry name" value="RBD_domain_sf"/>
</dbReference>
<dbReference type="InterPro" id="IPR050441">
    <property type="entry name" value="RBM"/>
</dbReference>
<dbReference type="InterPro" id="IPR012677">
    <property type="entry name" value="Nucleotide-bd_a/b_plait_sf"/>
</dbReference>
<keyword evidence="5" id="KW-1017">Isopeptide bond</keyword>
<dbReference type="PROSITE" id="PS50102">
    <property type="entry name" value="RRM"/>
    <property type="match status" value="1"/>
</dbReference>
<evidence type="ECO:0000256" key="19">
    <source>
        <dbReference type="SAM" id="MobiDB-lite"/>
    </source>
</evidence>
<evidence type="ECO:0000256" key="16">
    <source>
        <dbReference type="ARBA" id="ARBA00077151"/>
    </source>
</evidence>
<name>A0A452DPK8_CAPHI</name>
<dbReference type="GO" id="GO:0003723">
    <property type="term" value="F:RNA binding"/>
    <property type="evidence" value="ECO:0007669"/>
    <property type="project" value="UniProtKB-UniRule"/>
</dbReference>
<dbReference type="SMART" id="SM00360">
    <property type="entry name" value="RRM"/>
    <property type="match status" value="1"/>
</dbReference>
<dbReference type="AlphaFoldDB" id="A0A452DPK8"/>
<dbReference type="FunFam" id="3.30.70.330:FF:000160">
    <property type="entry name" value="Transformer-2 protein homolog beta"/>
    <property type="match status" value="1"/>
</dbReference>
<feature type="compositionally biased region" description="Basic residues" evidence="19">
    <location>
        <begin position="59"/>
        <end position="97"/>
    </location>
</feature>
<comment type="subcellular location">
    <subcellularLocation>
        <location evidence="1">Nucleus</location>
    </subcellularLocation>
</comment>
<evidence type="ECO:0000256" key="8">
    <source>
        <dbReference type="ARBA" id="ARBA00022843"/>
    </source>
</evidence>
<comment type="similarity">
    <text evidence="2">Belongs to the splicing factor SR family.</text>
</comment>
<keyword evidence="4" id="KW-0678">Repressor</keyword>
<keyword evidence="10" id="KW-0007">Acetylation</keyword>
<evidence type="ECO:0000256" key="9">
    <source>
        <dbReference type="ARBA" id="ARBA00022884"/>
    </source>
</evidence>
<evidence type="ECO:0000256" key="2">
    <source>
        <dbReference type="ARBA" id="ARBA00010269"/>
    </source>
</evidence>
<dbReference type="GO" id="GO:0006397">
    <property type="term" value="P:mRNA processing"/>
    <property type="evidence" value="ECO:0007669"/>
    <property type="project" value="UniProtKB-KW"/>
</dbReference>
<keyword evidence="3" id="KW-0488">Methylation</keyword>
<dbReference type="STRING" id="9925.ENSCHIP00000001682"/>
<keyword evidence="11" id="KW-0010">Activator</keyword>
<dbReference type="Ensembl" id="ENSCHIT00000004642.1">
    <property type="protein sequence ID" value="ENSCHIP00000001682.1"/>
    <property type="gene ID" value="ENSCHIG00000003461.1"/>
</dbReference>
<evidence type="ECO:0000313" key="21">
    <source>
        <dbReference type="Ensembl" id="ENSCHIP00000001682.1"/>
    </source>
</evidence>
<dbReference type="Gene3D" id="3.30.70.330">
    <property type="match status" value="1"/>
</dbReference>
<keyword evidence="6" id="KW-0597">Phosphoprotein</keyword>
<dbReference type="GeneTree" id="ENSGT00950000183009"/>
<evidence type="ECO:0000256" key="15">
    <source>
        <dbReference type="ARBA" id="ARBA00070873"/>
    </source>
</evidence>
<feature type="region of interest" description="Disordered" evidence="19">
    <location>
        <begin position="1"/>
        <end position="107"/>
    </location>
</feature>
<feature type="compositionally biased region" description="Low complexity" evidence="19">
    <location>
        <begin position="15"/>
        <end position="32"/>
    </location>
</feature>
<evidence type="ECO:0000256" key="12">
    <source>
        <dbReference type="ARBA" id="ARBA00023187"/>
    </source>
</evidence>
<protein>
    <recommendedName>
        <fullName evidence="15">Transformer-2 protein homolog beta</fullName>
    </recommendedName>
    <alternativeName>
        <fullName evidence="17">Splicing factor, arginine/serine-rich 10</fullName>
    </alternativeName>
    <alternativeName>
        <fullName evidence="16">Transformer-2 protein homolog B</fullName>
    </alternativeName>
</protein>
<dbReference type="Pfam" id="PF00076">
    <property type="entry name" value="RRM_1"/>
    <property type="match status" value="1"/>
</dbReference>
<reference evidence="22" key="1">
    <citation type="submission" date="2016-04" db="EMBL/GenBank/DDBJ databases">
        <title>Polished mammalian reference genomes with single-molecule sequencing and chromosome conformation capture applied to the Capra hircus genome.</title>
        <authorList>
            <person name="Bickhart D.M."/>
            <person name="Koren S."/>
            <person name="Rosen B."/>
            <person name="Hastie A."/>
            <person name="Liachko I."/>
            <person name="Sullivan S.T."/>
            <person name="Burton J."/>
            <person name="Sayre B.L."/>
            <person name="Huson H.J."/>
            <person name="Lee J."/>
            <person name="Lam E."/>
            <person name="Kelley C.M."/>
            <person name="Hutchison J.L."/>
            <person name="Zhou Y."/>
            <person name="Sun J."/>
            <person name="Crisa A."/>
            <person name="Schwartz J.C."/>
            <person name="Hammond J.A."/>
            <person name="Schroeder S.G."/>
            <person name="Liu G.E."/>
            <person name="Dunham M."/>
            <person name="Shendure J."/>
            <person name="Sonstegard T.S."/>
            <person name="Phillippy A.M."/>
            <person name="Van Tassell C.P."/>
            <person name="Smith T.P."/>
        </authorList>
    </citation>
    <scope>NUCLEOTIDE SEQUENCE [LARGE SCALE GENOMIC DNA]</scope>
</reference>
<keyword evidence="7" id="KW-0507">mRNA processing</keyword>
<evidence type="ECO:0000256" key="11">
    <source>
        <dbReference type="ARBA" id="ARBA00023159"/>
    </source>
</evidence>
<accession>A0A452DPK8</accession>
<evidence type="ECO:0000256" key="3">
    <source>
        <dbReference type="ARBA" id="ARBA00022481"/>
    </source>
</evidence>
<dbReference type="Proteomes" id="UP000291000">
    <property type="component" value="Unassembled WGS sequence"/>
</dbReference>
<evidence type="ECO:0000256" key="14">
    <source>
        <dbReference type="ARBA" id="ARBA00053374"/>
    </source>
</evidence>
<dbReference type="GO" id="GO:0008380">
    <property type="term" value="P:RNA splicing"/>
    <property type="evidence" value="ECO:0007669"/>
    <property type="project" value="UniProtKB-KW"/>
</dbReference>
<reference evidence="21" key="2">
    <citation type="submission" date="2025-08" db="UniProtKB">
        <authorList>
            <consortium name="Ensembl"/>
        </authorList>
    </citation>
    <scope>IDENTIFICATION</scope>
</reference>
<dbReference type="InterPro" id="IPR000504">
    <property type="entry name" value="RRM_dom"/>
</dbReference>
<evidence type="ECO:0000256" key="5">
    <source>
        <dbReference type="ARBA" id="ARBA00022499"/>
    </source>
</evidence>